<proteinExistence type="predicted"/>
<dbReference type="PANTHER" id="PTHR35378">
    <property type="entry name" value="UNNAMED PRODUCT"/>
    <property type="match status" value="1"/>
</dbReference>
<dbReference type="PANTHER" id="PTHR35378:SF1">
    <property type="entry name" value="C2H2-TYPE DOMAIN-CONTAINING PROTEIN"/>
    <property type="match status" value="1"/>
</dbReference>
<dbReference type="Proteomes" id="UP001164746">
    <property type="component" value="Chromosome 16"/>
</dbReference>
<dbReference type="EMBL" id="CP111027">
    <property type="protein sequence ID" value="WAR29660.1"/>
    <property type="molecule type" value="Genomic_DNA"/>
</dbReference>
<evidence type="ECO:0000313" key="3">
    <source>
        <dbReference type="Proteomes" id="UP001164746"/>
    </source>
</evidence>
<reference evidence="2" key="1">
    <citation type="submission" date="2022-11" db="EMBL/GenBank/DDBJ databases">
        <title>Centuries of genome instability and evolution in soft-shell clam transmissible cancer (bioRxiv).</title>
        <authorList>
            <person name="Hart S.F.M."/>
            <person name="Yonemitsu M.A."/>
            <person name="Giersch R.M."/>
            <person name="Beal B.F."/>
            <person name="Arriagada G."/>
            <person name="Davis B.W."/>
            <person name="Ostrander E.A."/>
            <person name="Goff S.P."/>
            <person name="Metzger M.J."/>
        </authorList>
    </citation>
    <scope>NUCLEOTIDE SEQUENCE</scope>
    <source>
        <strain evidence="2">MELC-2E11</strain>
        <tissue evidence="2">Siphon/mantle</tissue>
    </source>
</reference>
<protein>
    <submittedName>
        <fullName evidence="2">Uncharacterized protein</fullName>
    </submittedName>
</protein>
<accession>A0ABY7G5E5</accession>
<gene>
    <name evidence="2" type="ORF">MAR_003228</name>
</gene>
<organism evidence="2 3">
    <name type="scientific">Mya arenaria</name>
    <name type="common">Soft-shell clam</name>
    <dbReference type="NCBI Taxonomy" id="6604"/>
    <lineage>
        <taxon>Eukaryota</taxon>
        <taxon>Metazoa</taxon>
        <taxon>Spiralia</taxon>
        <taxon>Lophotrochozoa</taxon>
        <taxon>Mollusca</taxon>
        <taxon>Bivalvia</taxon>
        <taxon>Autobranchia</taxon>
        <taxon>Heteroconchia</taxon>
        <taxon>Euheterodonta</taxon>
        <taxon>Imparidentia</taxon>
        <taxon>Neoheterodontei</taxon>
        <taxon>Myida</taxon>
        <taxon>Myoidea</taxon>
        <taxon>Myidae</taxon>
        <taxon>Mya</taxon>
    </lineage>
</organism>
<name>A0ABY7G5E5_MYAAR</name>
<feature type="region of interest" description="Disordered" evidence="1">
    <location>
        <begin position="126"/>
        <end position="182"/>
    </location>
</feature>
<evidence type="ECO:0000256" key="1">
    <source>
        <dbReference type="SAM" id="MobiDB-lite"/>
    </source>
</evidence>
<evidence type="ECO:0000313" key="2">
    <source>
        <dbReference type="EMBL" id="WAR29660.1"/>
    </source>
</evidence>
<sequence>MALCLKPSEIYYSQDSISNVFDRKSQHRNILIGDTLNDICEGRCSVLSIPQITVKSVRGKWITADNRRLWVVKHLERLGKIKTIHVHITEYIPSMKMTSKNGGVPIKVRRSPGGSWNLKPDNLITSDPEAHKTHTLKKQSGTVATDPRDRHRRPTIAWSESDEADSEDETKSFSYKPLSETS</sequence>
<keyword evidence="3" id="KW-1185">Reference proteome</keyword>
<feature type="non-terminal residue" evidence="2">
    <location>
        <position position="1"/>
    </location>
</feature>